<keyword evidence="4" id="KW-1185">Reference proteome</keyword>
<gene>
    <name evidence="3" type="ORF">GON03_04370</name>
</gene>
<sequence>MLSIPRTLPLLLAAVVTAGCGTVTQQGSSDPARLSAGLVAPKNVPGDPTDHQQATIRKLDSALLDALTAATADARADGVTLVVNSGWRSRAHQQRLFDEAVRTYGSEEEARRYVSTPEASAHVTGDALDIGPTEAAEWLSRHGAAYGLCQVFANEVWHYELATTPGGACPAMLPDSSYRG</sequence>
<accession>A0A6L6XNV9</accession>
<dbReference type="Pfam" id="PF02557">
    <property type="entry name" value="VanY"/>
    <property type="match status" value="1"/>
</dbReference>
<dbReference type="PROSITE" id="PS51257">
    <property type="entry name" value="PROKAR_LIPOPROTEIN"/>
    <property type="match status" value="1"/>
</dbReference>
<dbReference type="CDD" id="cd14846">
    <property type="entry name" value="Peptidase_M15_like"/>
    <property type="match status" value="1"/>
</dbReference>
<dbReference type="InterPro" id="IPR003709">
    <property type="entry name" value="VanY-like_core_dom"/>
</dbReference>
<dbReference type="Proteomes" id="UP000473525">
    <property type="component" value="Unassembled WGS sequence"/>
</dbReference>
<dbReference type="RefSeq" id="WP_181644909.1">
    <property type="nucleotide sequence ID" value="NZ_WSEK01000004.1"/>
</dbReference>
<proteinExistence type="predicted"/>
<protein>
    <submittedName>
        <fullName evidence="3">Peptidase M15B and M15C</fullName>
    </submittedName>
</protein>
<feature type="chain" id="PRO_5039189274" evidence="1">
    <location>
        <begin position="19"/>
        <end position="180"/>
    </location>
</feature>
<feature type="signal peptide" evidence="1">
    <location>
        <begin position="1"/>
        <end position="18"/>
    </location>
</feature>
<dbReference type="GO" id="GO:0008233">
    <property type="term" value="F:peptidase activity"/>
    <property type="evidence" value="ECO:0007669"/>
    <property type="project" value="InterPro"/>
</dbReference>
<keyword evidence="1" id="KW-0732">Signal</keyword>
<dbReference type="PANTHER" id="PTHR34385:SF1">
    <property type="entry name" value="PEPTIDOGLYCAN L-ALANYL-D-GLUTAMATE ENDOPEPTIDASE CWLK"/>
    <property type="match status" value="1"/>
</dbReference>
<reference evidence="3 4" key="1">
    <citation type="submission" date="2019-12" db="EMBL/GenBank/DDBJ databases">
        <authorList>
            <person name="Huq M.A."/>
        </authorList>
    </citation>
    <scope>NUCLEOTIDE SEQUENCE [LARGE SCALE GENOMIC DNA]</scope>
    <source>
        <strain evidence="3 4">MAH-18</strain>
    </source>
</reference>
<dbReference type="EMBL" id="WSEK01000004">
    <property type="protein sequence ID" value="MVQ48403.1"/>
    <property type="molecule type" value="Genomic_DNA"/>
</dbReference>
<evidence type="ECO:0000259" key="2">
    <source>
        <dbReference type="Pfam" id="PF02557"/>
    </source>
</evidence>
<dbReference type="PANTHER" id="PTHR34385">
    <property type="entry name" value="D-ALANYL-D-ALANINE CARBOXYPEPTIDASE"/>
    <property type="match status" value="1"/>
</dbReference>
<dbReference type="AlphaFoldDB" id="A0A6L6XNV9"/>
<dbReference type="GO" id="GO:0006508">
    <property type="term" value="P:proteolysis"/>
    <property type="evidence" value="ECO:0007669"/>
    <property type="project" value="InterPro"/>
</dbReference>
<dbReference type="InterPro" id="IPR052179">
    <property type="entry name" value="DD-CPase-like"/>
</dbReference>
<evidence type="ECO:0000313" key="3">
    <source>
        <dbReference type="EMBL" id="MVQ48403.1"/>
    </source>
</evidence>
<organism evidence="3 4">
    <name type="scientific">Nocardioides agri</name>
    <dbReference type="NCBI Taxonomy" id="2682843"/>
    <lineage>
        <taxon>Bacteria</taxon>
        <taxon>Bacillati</taxon>
        <taxon>Actinomycetota</taxon>
        <taxon>Actinomycetes</taxon>
        <taxon>Propionibacteriales</taxon>
        <taxon>Nocardioidaceae</taxon>
        <taxon>Nocardioides</taxon>
    </lineage>
</organism>
<evidence type="ECO:0000256" key="1">
    <source>
        <dbReference type="SAM" id="SignalP"/>
    </source>
</evidence>
<dbReference type="Gene3D" id="3.30.1380.10">
    <property type="match status" value="1"/>
</dbReference>
<dbReference type="InterPro" id="IPR009045">
    <property type="entry name" value="Zn_M74/Hedgehog-like"/>
</dbReference>
<evidence type="ECO:0000313" key="4">
    <source>
        <dbReference type="Proteomes" id="UP000473525"/>
    </source>
</evidence>
<comment type="caution">
    <text evidence="3">The sequence shown here is derived from an EMBL/GenBank/DDBJ whole genome shotgun (WGS) entry which is preliminary data.</text>
</comment>
<feature type="domain" description="D-alanyl-D-alanine carboxypeptidase-like core" evidence="2">
    <location>
        <begin position="58"/>
        <end position="153"/>
    </location>
</feature>
<dbReference type="SUPFAM" id="SSF55166">
    <property type="entry name" value="Hedgehog/DD-peptidase"/>
    <property type="match status" value="1"/>
</dbReference>
<name>A0A6L6XNV9_9ACTN</name>